<dbReference type="GO" id="GO:0000160">
    <property type="term" value="P:phosphorelay signal transduction system"/>
    <property type="evidence" value="ECO:0007669"/>
    <property type="project" value="UniProtKB-KW"/>
</dbReference>
<dbReference type="Gene3D" id="2.60.120.10">
    <property type="entry name" value="Jelly Rolls"/>
    <property type="match status" value="1"/>
</dbReference>
<dbReference type="EMBL" id="CP054695">
    <property type="protein sequence ID" value="QMS86246.1"/>
    <property type="molecule type" value="Genomic_DNA"/>
</dbReference>
<dbReference type="PROSITE" id="PS50109">
    <property type="entry name" value="HIS_KIN"/>
    <property type="match status" value="1"/>
</dbReference>
<evidence type="ECO:0000256" key="3">
    <source>
        <dbReference type="ARBA" id="ARBA00022777"/>
    </source>
</evidence>
<dbReference type="PROSITE" id="PS00888">
    <property type="entry name" value="CNMP_BINDING_1"/>
    <property type="match status" value="1"/>
</dbReference>
<sequence length="468" mass="52224">MTDTAYALRQVQLFANLTNEQLNWLVAQGTQLLLQQGDTLVKQGEPADHFYVLLVGELEFTTKEFGNQEVYVINLEPGSFFGPELFLLDIPVYLGTGRVVRDSHLFRLEEKAFWHVLGRYPLLARGVLRATARLWQNYEEVLQHHGKLNALGILSAGLAHELNNPAAALSRGVEHLEKIFQVLPSLALKLHQQLTQEQLTFLTDLPRDATAQAKSALSVAVLTQSNREDEVTEWLESNGISNGWQLAPTLVEAGLDPQWLDTIVKQVPLKSLGDVLAWLEATLSGVLLLSEIKQGSARISELVNAVKEYSYMDRAPLQKVDAHEGLESTLKILGCKLKSEVVVIREYDSHLPHIHVYGSELNQVWTNLIDNAIDAMDGQGQIRVRTAREEECILVEIADNGPGIPLEIQSRIFEPFFTTKDIGKGTGLGLDIVRRIVVGQHKGSIRIFSHPGDTRFQVRLPINLSDFS</sequence>
<dbReference type="PANTHER" id="PTHR43065">
    <property type="entry name" value="SENSOR HISTIDINE KINASE"/>
    <property type="match status" value="1"/>
</dbReference>
<dbReference type="Gene3D" id="3.30.565.10">
    <property type="entry name" value="Histidine kinase-like ATPase, C-terminal domain"/>
    <property type="match status" value="1"/>
</dbReference>
<dbReference type="Pfam" id="PF02518">
    <property type="entry name" value="HATPase_c"/>
    <property type="match status" value="1"/>
</dbReference>
<keyword evidence="4" id="KW-0902">Two-component regulatory system</keyword>
<evidence type="ECO:0000259" key="6">
    <source>
        <dbReference type="PROSITE" id="PS50109"/>
    </source>
</evidence>
<dbReference type="InterPro" id="IPR018488">
    <property type="entry name" value="cNMP-bd_CS"/>
</dbReference>
<dbReference type="SMART" id="SM00100">
    <property type="entry name" value="cNMP"/>
    <property type="match status" value="1"/>
</dbReference>
<dbReference type="InterPro" id="IPR003594">
    <property type="entry name" value="HATPase_dom"/>
</dbReference>
<feature type="domain" description="Cyclic nucleotide-binding" evidence="5">
    <location>
        <begin position="13"/>
        <end position="125"/>
    </location>
</feature>
<dbReference type="InterPro" id="IPR018490">
    <property type="entry name" value="cNMP-bd_dom_sf"/>
</dbReference>
<comment type="catalytic activity">
    <reaction evidence="1">
        <text>ATP + protein L-histidine = ADP + protein N-phospho-L-histidine.</text>
        <dbReference type="EC" id="2.7.13.3"/>
    </reaction>
</comment>
<dbReference type="CDD" id="cd00038">
    <property type="entry name" value="CAP_ED"/>
    <property type="match status" value="1"/>
</dbReference>
<evidence type="ECO:0000313" key="7">
    <source>
        <dbReference type="EMBL" id="QMS86246.1"/>
    </source>
</evidence>
<dbReference type="Proteomes" id="UP000514713">
    <property type="component" value="Plasmid pNe_3"/>
</dbReference>
<dbReference type="SUPFAM" id="SSF55874">
    <property type="entry name" value="ATPase domain of HSP90 chaperone/DNA topoisomerase II/histidine kinase"/>
    <property type="match status" value="1"/>
</dbReference>
<dbReference type="InterPro" id="IPR014710">
    <property type="entry name" value="RmlC-like_jellyroll"/>
</dbReference>
<name>A0A7D7QZ83_9NOSO</name>
<dbReference type="KEGG" id="ned:HUN01_01090"/>
<dbReference type="InterPro" id="IPR036890">
    <property type="entry name" value="HATPase_C_sf"/>
</dbReference>
<organism evidence="7 8">
    <name type="scientific">Nostoc edaphicum CCNP1411</name>
    <dbReference type="NCBI Taxonomy" id="1472755"/>
    <lineage>
        <taxon>Bacteria</taxon>
        <taxon>Bacillati</taxon>
        <taxon>Cyanobacteriota</taxon>
        <taxon>Cyanophyceae</taxon>
        <taxon>Nostocales</taxon>
        <taxon>Nostocaceae</taxon>
        <taxon>Nostoc</taxon>
    </lineage>
</organism>
<dbReference type="Gene3D" id="1.10.287.130">
    <property type="match status" value="1"/>
</dbReference>
<dbReference type="InterPro" id="IPR005467">
    <property type="entry name" value="His_kinase_dom"/>
</dbReference>
<accession>A0A7D7QZ83</accession>
<evidence type="ECO:0000256" key="4">
    <source>
        <dbReference type="ARBA" id="ARBA00023012"/>
    </source>
</evidence>
<dbReference type="Pfam" id="PF00027">
    <property type="entry name" value="cNMP_binding"/>
    <property type="match status" value="1"/>
</dbReference>
<dbReference type="EC" id="2.7.13.3" evidence="2"/>
<dbReference type="InterPro" id="IPR004358">
    <property type="entry name" value="Sig_transdc_His_kin-like_C"/>
</dbReference>
<keyword evidence="3" id="KW-0418">Kinase</keyword>
<dbReference type="PRINTS" id="PR00344">
    <property type="entry name" value="BCTRLSENSOR"/>
</dbReference>
<evidence type="ECO:0000256" key="2">
    <source>
        <dbReference type="ARBA" id="ARBA00012438"/>
    </source>
</evidence>
<dbReference type="AlphaFoldDB" id="A0A7D7QZ83"/>
<keyword evidence="8" id="KW-1185">Reference proteome</keyword>
<reference evidence="8" key="1">
    <citation type="submission" date="2020-06" db="EMBL/GenBank/DDBJ databases">
        <title>Nostoc edaphicum CCNP1411 genome.</title>
        <authorList>
            <person name="Fidor A."/>
            <person name="Grabski M."/>
            <person name="Gawor J."/>
            <person name="Gromadka R."/>
            <person name="Wegrzyn G."/>
            <person name="Mazur-Marzec H."/>
        </authorList>
    </citation>
    <scope>NUCLEOTIDE SEQUENCE [LARGE SCALE GENOMIC DNA]</scope>
    <source>
        <strain evidence="8">CCNP1411</strain>
        <plasmid evidence="8">pne_3</plasmid>
    </source>
</reference>
<evidence type="ECO:0000313" key="8">
    <source>
        <dbReference type="Proteomes" id="UP000514713"/>
    </source>
</evidence>
<geneLocation type="plasmid" evidence="8">
    <name>pne_3</name>
</geneLocation>
<dbReference type="RefSeq" id="WP_181927157.1">
    <property type="nucleotide sequence ID" value="NZ_CP054695.1"/>
</dbReference>
<dbReference type="GO" id="GO:0004673">
    <property type="term" value="F:protein histidine kinase activity"/>
    <property type="evidence" value="ECO:0007669"/>
    <property type="project" value="UniProtKB-EC"/>
</dbReference>
<evidence type="ECO:0000256" key="1">
    <source>
        <dbReference type="ARBA" id="ARBA00000085"/>
    </source>
</evidence>
<evidence type="ECO:0000259" key="5">
    <source>
        <dbReference type="PROSITE" id="PS50042"/>
    </source>
</evidence>
<keyword evidence="7" id="KW-0614">Plasmid</keyword>
<dbReference type="SUPFAM" id="SSF51206">
    <property type="entry name" value="cAMP-binding domain-like"/>
    <property type="match status" value="1"/>
</dbReference>
<gene>
    <name evidence="7" type="ORF">HUN01_01090</name>
</gene>
<dbReference type="PROSITE" id="PS50042">
    <property type="entry name" value="CNMP_BINDING_3"/>
    <property type="match status" value="1"/>
</dbReference>
<dbReference type="SMART" id="SM00387">
    <property type="entry name" value="HATPase_c"/>
    <property type="match status" value="1"/>
</dbReference>
<dbReference type="InterPro" id="IPR000595">
    <property type="entry name" value="cNMP-bd_dom"/>
</dbReference>
<proteinExistence type="predicted"/>
<keyword evidence="3" id="KW-0808">Transferase</keyword>
<dbReference type="PANTHER" id="PTHR43065:SF48">
    <property type="entry name" value="HISTIDINE KINASE"/>
    <property type="match status" value="1"/>
</dbReference>
<feature type="domain" description="Histidine kinase" evidence="6">
    <location>
        <begin position="298"/>
        <end position="464"/>
    </location>
</feature>
<protein>
    <recommendedName>
        <fullName evidence="2">histidine kinase</fullName>
        <ecNumber evidence="2">2.7.13.3</ecNumber>
    </recommendedName>
</protein>